<evidence type="ECO:0000313" key="1">
    <source>
        <dbReference type="EMBL" id="KOF67691.1"/>
    </source>
</evidence>
<proteinExistence type="predicted"/>
<name>A0A0L8FSK3_OCTBM</name>
<sequence length="55" mass="6419">MEHVRYCMENIRAILYRLLVFNSQSVESKHLFAMKMREKDQDLGKSSSEAEGVGR</sequence>
<dbReference type="EMBL" id="KQ426844">
    <property type="protein sequence ID" value="KOF67691.1"/>
    <property type="molecule type" value="Genomic_DNA"/>
</dbReference>
<protein>
    <submittedName>
        <fullName evidence="1">Uncharacterized protein</fullName>
    </submittedName>
</protein>
<reference evidence="1" key="1">
    <citation type="submission" date="2015-07" db="EMBL/GenBank/DDBJ databases">
        <title>MeaNS - Measles Nucleotide Surveillance Program.</title>
        <authorList>
            <person name="Tran T."/>
            <person name="Druce J."/>
        </authorList>
    </citation>
    <scope>NUCLEOTIDE SEQUENCE</scope>
    <source>
        <strain evidence="1">UCB-OBI-ISO-001</strain>
        <tissue evidence="1">Gonad</tissue>
    </source>
</reference>
<dbReference type="AlphaFoldDB" id="A0A0L8FSK3"/>
<accession>A0A0L8FSK3</accession>
<organism evidence="1">
    <name type="scientific">Octopus bimaculoides</name>
    <name type="common">California two-spotted octopus</name>
    <dbReference type="NCBI Taxonomy" id="37653"/>
    <lineage>
        <taxon>Eukaryota</taxon>
        <taxon>Metazoa</taxon>
        <taxon>Spiralia</taxon>
        <taxon>Lophotrochozoa</taxon>
        <taxon>Mollusca</taxon>
        <taxon>Cephalopoda</taxon>
        <taxon>Coleoidea</taxon>
        <taxon>Octopodiformes</taxon>
        <taxon>Octopoda</taxon>
        <taxon>Incirrata</taxon>
        <taxon>Octopodidae</taxon>
        <taxon>Octopus</taxon>
    </lineage>
</organism>
<gene>
    <name evidence="1" type="ORF">OCBIM_22009021mg</name>
</gene>